<evidence type="ECO:0000313" key="4">
    <source>
        <dbReference type="Proteomes" id="UP000190409"/>
    </source>
</evidence>
<feature type="transmembrane region" description="Helical" evidence="1">
    <location>
        <begin position="85"/>
        <end position="103"/>
    </location>
</feature>
<dbReference type="Proteomes" id="UP000190409">
    <property type="component" value="Unassembled WGS sequence"/>
</dbReference>
<reference evidence="3 5" key="2">
    <citation type="submission" date="2017-03" db="EMBL/GenBank/DDBJ databases">
        <title>wgs assembly of Dolosigranulum pigrum KPL CDC strains.</title>
        <authorList>
            <person name="Brugger S.D."/>
            <person name="Pettigrew M."/>
            <person name="Kong Y."/>
            <person name="Lemon K.P."/>
        </authorList>
    </citation>
    <scope>NUCLEOTIDE SEQUENCE [LARGE SCALE GENOMIC DNA]</scope>
    <source>
        <strain evidence="3 5">KPL1931_CDC4294-98</strain>
    </source>
</reference>
<protein>
    <submittedName>
        <fullName evidence="2">Uncharacterized protein</fullName>
    </submittedName>
</protein>
<keyword evidence="1" id="KW-1133">Transmembrane helix</keyword>
<gene>
    <name evidence="3" type="ORF">B8A44_08660</name>
    <name evidence="2" type="ORF">BWX42_08380</name>
</gene>
<comment type="caution">
    <text evidence="2">The sequence shown here is derived from an EMBL/GenBank/DDBJ whole genome shotgun (WGS) entry which is preliminary data.</text>
</comment>
<evidence type="ECO:0000313" key="3">
    <source>
        <dbReference type="EMBL" id="RAN62029.1"/>
    </source>
</evidence>
<name>A0A1S8KQD4_9LACT</name>
<dbReference type="EMBL" id="NAQV01000033">
    <property type="protein sequence ID" value="RAN62029.1"/>
    <property type="molecule type" value="Genomic_DNA"/>
</dbReference>
<organism evidence="2 4">
    <name type="scientific">Dolosigranulum pigrum</name>
    <dbReference type="NCBI Taxonomy" id="29394"/>
    <lineage>
        <taxon>Bacteria</taxon>
        <taxon>Bacillati</taxon>
        <taxon>Bacillota</taxon>
        <taxon>Bacilli</taxon>
        <taxon>Lactobacillales</taxon>
        <taxon>Carnobacteriaceae</taxon>
        <taxon>Dolosigranulum</taxon>
    </lineage>
</organism>
<dbReference type="AlphaFoldDB" id="A0A1S8KQD4"/>
<feature type="transmembrane region" description="Helical" evidence="1">
    <location>
        <begin position="12"/>
        <end position="28"/>
    </location>
</feature>
<evidence type="ECO:0000256" key="1">
    <source>
        <dbReference type="SAM" id="Phobius"/>
    </source>
</evidence>
<reference evidence="2 4" key="1">
    <citation type="submission" date="2017-01" db="EMBL/GenBank/DDBJ databases">
        <title>Complete Genome Sequence of Dolosigranulum pigrum isolated from a Patient with interstitial lung disease.</title>
        <authorList>
            <person name="Mukhopadhyay R."/>
            <person name="Joaquin J."/>
            <person name="Hogue R."/>
            <person name="Fitzgerald S."/>
            <person name="Jospin G."/>
            <person name="Eisen J.A."/>
            <person name="Chaturvedi V."/>
        </authorList>
    </citation>
    <scope>NUCLEOTIDE SEQUENCE [LARGE SCALE GENOMIC DNA]</scope>
    <source>
        <strain evidence="2 4">15S00348</strain>
    </source>
</reference>
<accession>A0A1S8KQD4</accession>
<dbReference type="RefSeq" id="WP_077863116.1">
    <property type="nucleotide sequence ID" value="NZ_CP040419.1"/>
</dbReference>
<keyword evidence="1" id="KW-0472">Membrane</keyword>
<keyword evidence="1" id="KW-0812">Transmembrane</keyword>
<feature type="transmembrane region" description="Helical" evidence="1">
    <location>
        <begin position="59"/>
        <end position="79"/>
    </location>
</feature>
<evidence type="ECO:0000313" key="2">
    <source>
        <dbReference type="EMBL" id="OOL81705.1"/>
    </source>
</evidence>
<evidence type="ECO:0000313" key="5">
    <source>
        <dbReference type="Proteomes" id="UP000249099"/>
    </source>
</evidence>
<dbReference type="EMBL" id="MUYF01000003">
    <property type="protein sequence ID" value="OOL81705.1"/>
    <property type="molecule type" value="Genomic_DNA"/>
</dbReference>
<proteinExistence type="predicted"/>
<feature type="transmembrane region" description="Helical" evidence="1">
    <location>
        <begin position="34"/>
        <end position="52"/>
    </location>
</feature>
<sequence length="117" mass="13370">MHTRFKEGLKSFIISYVAMILYHLPSAYNPLFDIVHMMVIVGTLLYGGYYFYRNGASSNGMAGLLIQVSLFTIGFNIALPLTREIFSARIMFMTGCSLSLIFLKHIENNLYRIDRKS</sequence>
<dbReference type="Proteomes" id="UP000249099">
    <property type="component" value="Unassembled WGS sequence"/>
</dbReference>